<dbReference type="Gene3D" id="2.60.40.10">
    <property type="entry name" value="Immunoglobulins"/>
    <property type="match status" value="1"/>
</dbReference>
<gene>
    <name evidence="3" type="ORF">C0Q70_12142</name>
</gene>
<dbReference type="InterPro" id="IPR013783">
    <property type="entry name" value="Ig-like_fold"/>
</dbReference>
<dbReference type="STRING" id="400727.A0A2T7P0R1"/>
<dbReference type="SUPFAM" id="SSF49265">
    <property type="entry name" value="Fibronectin type III"/>
    <property type="match status" value="1"/>
</dbReference>
<name>A0A2T7P0R1_POMCA</name>
<dbReference type="Pfam" id="PF00041">
    <property type="entry name" value="fn3"/>
    <property type="match status" value="1"/>
</dbReference>
<proteinExistence type="predicted"/>
<evidence type="ECO:0000313" key="4">
    <source>
        <dbReference type="Proteomes" id="UP000245119"/>
    </source>
</evidence>
<evidence type="ECO:0000256" key="1">
    <source>
        <dbReference type="SAM" id="Phobius"/>
    </source>
</evidence>
<dbReference type="InterPro" id="IPR036116">
    <property type="entry name" value="FN3_sf"/>
</dbReference>
<keyword evidence="1" id="KW-0812">Transmembrane</keyword>
<reference evidence="3 4" key="1">
    <citation type="submission" date="2018-04" db="EMBL/GenBank/DDBJ databases">
        <title>The genome of golden apple snail Pomacea canaliculata provides insight into stress tolerance and invasive adaptation.</title>
        <authorList>
            <person name="Liu C."/>
            <person name="Liu B."/>
            <person name="Ren Y."/>
            <person name="Zhang Y."/>
            <person name="Wang H."/>
            <person name="Li S."/>
            <person name="Jiang F."/>
            <person name="Yin L."/>
            <person name="Zhang G."/>
            <person name="Qian W."/>
            <person name="Fan W."/>
        </authorList>
    </citation>
    <scope>NUCLEOTIDE SEQUENCE [LARGE SCALE GENOMIC DNA]</scope>
    <source>
        <strain evidence="3">SZHN2017</strain>
        <tissue evidence="3">Muscle</tissue>
    </source>
</reference>
<keyword evidence="1" id="KW-0472">Membrane</keyword>
<protein>
    <recommendedName>
        <fullName evidence="2">Fibronectin type-III domain-containing protein</fullName>
    </recommendedName>
</protein>
<dbReference type="InterPro" id="IPR003961">
    <property type="entry name" value="FN3_dom"/>
</dbReference>
<dbReference type="Proteomes" id="UP000245119">
    <property type="component" value="Linkage Group LG7"/>
</dbReference>
<dbReference type="CDD" id="cd00063">
    <property type="entry name" value="FN3"/>
    <property type="match status" value="1"/>
</dbReference>
<feature type="transmembrane region" description="Helical" evidence="1">
    <location>
        <begin position="138"/>
        <end position="161"/>
    </location>
</feature>
<evidence type="ECO:0000313" key="3">
    <source>
        <dbReference type="EMBL" id="PVD26993.1"/>
    </source>
</evidence>
<keyword evidence="1" id="KW-1133">Transmembrane helix</keyword>
<evidence type="ECO:0000259" key="2">
    <source>
        <dbReference type="PROSITE" id="PS50853"/>
    </source>
</evidence>
<sequence length="211" mass="23362">MKYSFILQTDVPGSETVEKTVSIPPYPAPVNVEVRELRNSSVHITWQPNKDQPSGEDFKGYNLTIQHVDTAVTSVVTSVVIQQSSYMFDAIPGFLYNLTLHVVVKDAPPGETDHHLFSGYQPTASNVVGTITLSKTNFVAILVPIGIVVVGLMVLVMVFVVRHRRLQRSFLAFANSHYNTRSETTRFGNELDDGDEPLIQGFSDDEPLVLA</sequence>
<feature type="domain" description="Fibronectin type-III" evidence="2">
    <location>
        <begin position="28"/>
        <end position="123"/>
    </location>
</feature>
<dbReference type="AlphaFoldDB" id="A0A2T7P0R1"/>
<dbReference type="PROSITE" id="PS50853">
    <property type="entry name" value="FN3"/>
    <property type="match status" value="1"/>
</dbReference>
<comment type="caution">
    <text evidence="3">The sequence shown here is derived from an EMBL/GenBank/DDBJ whole genome shotgun (WGS) entry which is preliminary data.</text>
</comment>
<keyword evidence="4" id="KW-1185">Reference proteome</keyword>
<accession>A0A2T7P0R1</accession>
<organism evidence="3 4">
    <name type="scientific">Pomacea canaliculata</name>
    <name type="common">Golden apple snail</name>
    <dbReference type="NCBI Taxonomy" id="400727"/>
    <lineage>
        <taxon>Eukaryota</taxon>
        <taxon>Metazoa</taxon>
        <taxon>Spiralia</taxon>
        <taxon>Lophotrochozoa</taxon>
        <taxon>Mollusca</taxon>
        <taxon>Gastropoda</taxon>
        <taxon>Caenogastropoda</taxon>
        <taxon>Architaenioglossa</taxon>
        <taxon>Ampullarioidea</taxon>
        <taxon>Ampullariidae</taxon>
        <taxon>Pomacea</taxon>
    </lineage>
</organism>
<dbReference type="EMBL" id="PZQS01000007">
    <property type="protein sequence ID" value="PVD26993.1"/>
    <property type="molecule type" value="Genomic_DNA"/>
</dbReference>